<reference evidence="1 2" key="1">
    <citation type="submission" date="2015-01" db="EMBL/GenBank/DDBJ databases">
        <title>The Genome Sequence of Fonsecaea pedrosoi CBS 271.37.</title>
        <authorList>
            <consortium name="The Broad Institute Genomics Platform"/>
            <person name="Cuomo C."/>
            <person name="de Hoog S."/>
            <person name="Gorbushina A."/>
            <person name="Stielow B."/>
            <person name="Teixiera M."/>
            <person name="Abouelleil A."/>
            <person name="Chapman S.B."/>
            <person name="Priest M."/>
            <person name="Young S.K."/>
            <person name="Wortman J."/>
            <person name="Nusbaum C."/>
            <person name="Birren B."/>
        </authorList>
    </citation>
    <scope>NUCLEOTIDE SEQUENCE [LARGE SCALE GENOMIC DNA]</scope>
    <source>
        <strain evidence="1 2">CBS 271.37</strain>
    </source>
</reference>
<gene>
    <name evidence="1" type="ORF">Z517_05737</name>
</gene>
<dbReference type="VEuPathDB" id="FungiDB:Z517_05737"/>
<proteinExistence type="predicted"/>
<dbReference type="GeneID" id="25305227"/>
<name>A0A0D2HDZ1_9EURO</name>
<dbReference type="RefSeq" id="XP_013286517.1">
    <property type="nucleotide sequence ID" value="XM_013431063.1"/>
</dbReference>
<sequence length="124" mass="13221">MASRGQLCVGAGSEGSNVRVNLRGASEGPIKTDPLDVEEAWVEVDNVVCDDDDEDDCEEVCDKNELPRKICVTVPLWAGLEVVMKEVELWTTALEAVGSNPGSDDTKGVFVDVLVIDILTAGDA</sequence>
<dbReference type="HOGENOM" id="CLU_2003972_0_0_1"/>
<accession>A0A0D2HDZ1</accession>
<protein>
    <submittedName>
        <fullName evidence="1">Uncharacterized protein</fullName>
    </submittedName>
</protein>
<dbReference type="EMBL" id="KN846971">
    <property type="protein sequence ID" value="KIW82709.1"/>
    <property type="molecule type" value="Genomic_DNA"/>
</dbReference>
<dbReference type="AlphaFoldDB" id="A0A0D2HDZ1"/>
<evidence type="ECO:0000313" key="1">
    <source>
        <dbReference type="EMBL" id="KIW82709.1"/>
    </source>
</evidence>
<keyword evidence="2" id="KW-1185">Reference proteome</keyword>
<dbReference type="Proteomes" id="UP000053029">
    <property type="component" value="Unassembled WGS sequence"/>
</dbReference>
<organism evidence="1 2">
    <name type="scientific">Fonsecaea pedrosoi CBS 271.37</name>
    <dbReference type="NCBI Taxonomy" id="1442368"/>
    <lineage>
        <taxon>Eukaryota</taxon>
        <taxon>Fungi</taxon>
        <taxon>Dikarya</taxon>
        <taxon>Ascomycota</taxon>
        <taxon>Pezizomycotina</taxon>
        <taxon>Eurotiomycetes</taxon>
        <taxon>Chaetothyriomycetidae</taxon>
        <taxon>Chaetothyriales</taxon>
        <taxon>Herpotrichiellaceae</taxon>
        <taxon>Fonsecaea</taxon>
    </lineage>
</organism>
<evidence type="ECO:0000313" key="2">
    <source>
        <dbReference type="Proteomes" id="UP000053029"/>
    </source>
</evidence>